<feature type="domain" description="NACHT C-terminal Cysteine and Histidine-containing" evidence="4">
    <location>
        <begin position="311"/>
        <end position="339"/>
    </location>
</feature>
<organism evidence="5 6">
    <name type="scientific">Planktothrix pseudagardhii</name>
    <dbReference type="NCBI Taxonomy" id="132604"/>
    <lineage>
        <taxon>Bacteria</taxon>
        <taxon>Bacillati</taxon>
        <taxon>Cyanobacteriota</taxon>
        <taxon>Cyanophyceae</taxon>
        <taxon>Oscillatoriophycideae</taxon>
        <taxon>Oscillatoriales</taxon>
        <taxon>Microcoleaceae</taxon>
        <taxon>Planktothrix</taxon>
    </lineage>
</organism>
<dbReference type="KEGG" id="ppsu:NO713_05333"/>
<evidence type="ECO:0000256" key="2">
    <source>
        <dbReference type="ARBA" id="ARBA00022738"/>
    </source>
</evidence>
<keyword evidence="6" id="KW-1185">Reference proteome</keyword>
<dbReference type="InterPro" id="IPR016024">
    <property type="entry name" value="ARM-type_fold"/>
</dbReference>
<feature type="domain" description="NACHT C-terminal Alpha/Beta" evidence="3">
    <location>
        <begin position="361"/>
        <end position="500"/>
    </location>
</feature>
<dbReference type="Pfam" id="PF13646">
    <property type="entry name" value="HEAT_2"/>
    <property type="match status" value="1"/>
</dbReference>
<evidence type="ECO:0000259" key="3">
    <source>
        <dbReference type="Pfam" id="PF22724"/>
    </source>
</evidence>
<keyword evidence="1" id="KW-0042">Antenna complex</keyword>
<sequence>METSDRTSQDYQTALGINDWDYFLPRNHVNSPVDGKEYRIFQPQWKQIILFWLGRDDINSEEKEAFIQKLVNFDDGCGEWSYINADKGFYEYQAYFLAAAGINVFKECSLSDTIVEQIVKWSFGDFNIEKQKWINFLAPIEEGARIVLPETIREKAIAYLIQVLETTENEYIRRSLAESLGEIDPENELAIGELIRLLGATKNEHTRRSLAESLGRIAVGNELAIRELIRALKTTKDERTCRSVAESLGRIAVGNELAIGELIRLLGATEDEYTCRSVAESLGKIIKTKKQYVDIVSALNHNLTDEVYKNNFNLFENCYKLLWQCAQNLPYPKFHQAWHKPTPLHPEVADITPVGNTPTVRQLEQQFTNISTQLSHLPLHCINVNKLLTLNTKNEFIQAFCNRLYQKLLPDVTPPDVQTSANLETKIIHLKQKLQTPHLFILLLADGTPTPEVIDYCDYLTDVLHLGWVTPDPLPLPFPQRSFVASQENLLAAVESWVAEY</sequence>
<dbReference type="InterPro" id="IPR011989">
    <property type="entry name" value="ARM-like"/>
</dbReference>
<gene>
    <name evidence="5" type="ORF">NO713_05333</name>
</gene>
<dbReference type="AlphaFoldDB" id="A0A9W4CTF0"/>
<dbReference type="SUPFAM" id="SSF48371">
    <property type="entry name" value="ARM repeat"/>
    <property type="match status" value="1"/>
</dbReference>
<reference evidence="5" key="1">
    <citation type="submission" date="2020-09" db="EMBL/GenBank/DDBJ databases">
        <authorList>
            <person name="Blom J."/>
        </authorList>
    </citation>
    <scope>NUCLEOTIDE SEQUENCE</scope>
    <source>
        <strain evidence="5">No.713</strain>
    </source>
</reference>
<dbReference type="GO" id="GO:0016829">
    <property type="term" value="F:lyase activity"/>
    <property type="evidence" value="ECO:0007669"/>
    <property type="project" value="UniProtKB-KW"/>
</dbReference>
<protein>
    <submittedName>
        <fullName evidence="5">PBS lyase HEAT domain protein repeat-containing protein</fullName>
    </submittedName>
</protein>
<dbReference type="SMART" id="SM00567">
    <property type="entry name" value="EZ_HEAT"/>
    <property type="match status" value="4"/>
</dbReference>
<dbReference type="GO" id="GO:0030089">
    <property type="term" value="C:phycobilisome"/>
    <property type="evidence" value="ECO:0007669"/>
    <property type="project" value="UniProtKB-KW"/>
</dbReference>
<dbReference type="EMBL" id="LR882967">
    <property type="protein sequence ID" value="CAD5984931.1"/>
    <property type="molecule type" value="Genomic_DNA"/>
</dbReference>
<evidence type="ECO:0000256" key="1">
    <source>
        <dbReference type="ARBA" id="ARBA00022549"/>
    </source>
</evidence>
<dbReference type="InterPro" id="IPR054611">
    <property type="entry name" value="NCAB"/>
</dbReference>
<dbReference type="Pfam" id="PF22730">
    <property type="entry name" value="NCC-H"/>
    <property type="match status" value="1"/>
</dbReference>
<dbReference type="Proteomes" id="UP001153719">
    <property type="component" value="Chromosome"/>
</dbReference>
<proteinExistence type="predicted"/>
<keyword evidence="5" id="KW-0456">Lyase</keyword>
<accession>A0A9W4CTF0</accession>
<name>A0A9W4CTF0_9CYAN</name>
<evidence type="ECO:0000313" key="5">
    <source>
        <dbReference type="EMBL" id="CAD5984931.1"/>
    </source>
</evidence>
<evidence type="ECO:0000259" key="4">
    <source>
        <dbReference type="Pfam" id="PF22730"/>
    </source>
</evidence>
<keyword evidence="2" id="KW-0605">Phycobilisome</keyword>
<dbReference type="InterPro" id="IPR004155">
    <property type="entry name" value="PBS_lyase_HEAT"/>
</dbReference>
<dbReference type="RefSeq" id="WP_254175017.1">
    <property type="nucleotide sequence ID" value="NZ_LR882967.1"/>
</dbReference>
<dbReference type="InterPro" id="IPR054570">
    <property type="entry name" value="NCC-H_dom"/>
</dbReference>
<dbReference type="Gene3D" id="1.25.10.10">
    <property type="entry name" value="Leucine-rich Repeat Variant"/>
    <property type="match status" value="1"/>
</dbReference>
<evidence type="ECO:0000313" key="6">
    <source>
        <dbReference type="Proteomes" id="UP001153719"/>
    </source>
</evidence>
<dbReference type="Pfam" id="PF22724">
    <property type="entry name" value="NCAB1"/>
    <property type="match status" value="1"/>
</dbReference>